<reference evidence="2" key="2">
    <citation type="submission" date="2025-08" db="UniProtKB">
        <authorList>
            <consortium name="RefSeq"/>
        </authorList>
    </citation>
    <scope>IDENTIFICATION</scope>
    <source>
        <tissue evidence="2">Leaf</tissue>
    </source>
</reference>
<reference evidence="1" key="1">
    <citation type="journal article" date="2019" name="Database">
        <title>The radish genome database (RadishGD): an integrated information resource for radish genomics.</title>
        <authorList>
            <person name="Yu H.J."/>
            <person name="Baek S."/>
            <person name="Lee Y.J."/>
            <person name="Cho A."/>
            <person name="Mun J.H."/>
        </authorList>
    </citation>
    <scope>NUCLEOTIDE SEQUENCE [LARGE SCALE GENOMIC DNA]</scope>
    <source>
        <strain evidence="1">cv. WK10039</strain>
    </source>
</reference>
<dbReference type="PANTHER" id="PTHR13318:SF124">
    <property type="entry name" value="F-BOX DOMAIN-CONTAINING PROTEIN"/>
    <property type="match status" value="1"/>
</dbReference>
<gene>
    <name evidence="2" type="primary">LOC108820965</name>
</gene>
<dbReference type="OrthoDB" id="550575at2759"/>
<dbReference type="AlphaFoldDB" id="A0A6J0KPR6"/>
<dbReference type="InterPro" id="IPR006553">
    <property type="entry name" value="Leu-rich_rpt_Cys-con_subtyp"/>
</dbReference>
<dbReference type="RefSeq" id="XP_018449516.1">
    <property type="nucleotide sequence ID" value="XM_018594014.2"/>
</dbReference>
<keyword evidence="1" id="KW-1185">Reference proteome</keyword>
<evidence type="ECO:0000313" key="2">
    <source>
        <dbReference type="RefSeq" id="XP_018449516.1"/>
    </source>
</evidence>
<protein>
    <submittedName>
        <fullName evidence="2">F-box protein At5g07670</fullName>
    </submittedName>
</protein>
<dbReference type="Proteomes" id="UP000504610">
    <property type="component" value="Chromosome 2"/>
</dbReference>
<sequence length="462" mass="51130">MSFLPKKKKETSPVSPLNRRRASWSELWVNHHTHHLLSSPPPPQIPKSDSCQKTDLTLLLPDLTLLAIISKVPSPHRKTLSLVCQRWLRLHGGLVRTVKVSDWRFLESGRLVTRFPNLDNVDLVTVGGLVSFTVGGVGSSYYQSLSFIEEEERLSLSVDEVDRGLRALASGCSNLRRLAVGNASELGLLSVAEACTRLQELELHNCSDSVLLGVGAFENLQILRLVGSGLVSDIGLMILAQGCRRLVKLELVGCGGGFDGVREIGECCQMLEEFAVCDHKMEAGWVGGLGYCENLKTLKLVSCKKIDHGLGLGLGECLSRSCPALERLHLEKCQLRDKSTVKDLFKMCEAAREVVFQDCWGLDDDIFNLAMAFGRVKLLYLEGCSLLTTSGLESVILHWHELEHLKVVSCKNVKDSEISPLLSALFSDLVELQWRPDTRSHLWLNLTDSGIGNRGGKFFKKT</sequence>
<dbReference type="GO" id="GO:0019005">
    <property type="term" value="C:SCF ubiquitin ligase complex"/>
    <property type="evidence" value="ECO:0007669"/>
    <property type="project" value="TreeGrafter"/>
</dbReference>
<dbReference type="GO" id="GO:0031146">
    <property type="term" value="P:SCF-dependent proteasomal ubiquitin-dependent protein catabolic process"/>
    <property type="evidence" value="ECO:0007669"/>
    <property type="project" value="TreeGrafter"/>
</dbReference>
<dbReference type="GeneID" id="108820965"/>
<proteinExistence type="predicted"/>
<evidence type="ECO:0000313" key="1">
    <source>
        <dbReference type="Proteomes" id="UP000504610"/>
    </source>
</evidence>
<dbReference type="InterPro" id="IPR032675">
    <property type="entry name" value="LRR_dom_sf"/>
</dbReference>
<dbReference type="PANTHER" id="PTHR13318">
    <property type="entry name" value="PARTNER OF PAIRED, ISOFORM B-RELATED"/>
    <property type="match status" value="1"/>
</dbReference>
<dbReference type="SUPFAM" id="SSF52047">
    <property type="entry name" value="RNI-like"/>
    <property type="match status" value="1"/>
</dbReference>
<organism evidence="1 2">
    <name type="scientific">Raphanus sativus</name>
    <name type="common">Radish</name>
    <name type="synonym">Raphanus raphanistrum var. sativus</name>
    <dbReference type="NCBI Taxonomy" id="3726"/>
    <lineage>
        <taxon>Eukaryota</taxon>
        <taxon>Viridiplantae</taxon>
        <taxon>Streptophyta</taxon>
        <taxon>Embryophyta</taxon>
        <taxon>Tracheophyta</taxon>
        <taxon>Spermatophyta</taxon>
        <taxon>Magnoliopsida</taxon>
        <taxon>eudicotyledons</taxon>
        <taxon>Gunneridae</taxon>
        <taxon>Pentapetalae</taxon>
        <taxon>rosids</taxon>
        <taxon>malvids</taxon>
        <taxon>Brassicales</taxon>
        <taxon>Brassicaceae</taxon>
        <taxon>Brassiceae</taxon>
        <taxon>Raphanus</taxon>
    </lineage>
</organism>
<dbReference type="Gene3D" id="3.80.10.10">
    <property type="entry name" value="Ribonuclease Inhibitor"/>
    <property type="match status" value="1"/>
</dbReference>
<dbReference type="SMART" id="SM00367">
    <property type="entry name" value="LRR_CC"/>
    <property type="match status" value="5"/>
</dbReference>
<name>A0A6J0KPR6_RAPSA</name>
<accession>A0A6J0KPR6</accession>
<dbReference type="KEGG" id="rsz:108820965"/>